<dbReference type="AlphaFoldDB" id="L8JIX7"/>
<comment type="caution">
    <text evidence="1">The sequence shown here is derived from an EMBL/GenBank/DDBJ whole genome shotgun (WGS) entry which is preliminary data.</text>
</comment>
<reference evidence="1 2" key="1">
    <citation type="submission" date="2012-12" db="EMBL/GenBank/DDBJ databases">
        <title>Genome assembly of Fulvivirga imtechensis AK7.</title>
        <authorList>
            <person name="Nupur N."/>
            <person name="Khatri I."/>
            <person name="Kumar R."/>
            <person name="Subramanian S."/>
            <person name="Pinnaka A."/>
        </authorList>
    </citation>
    <scope>NUCLEOTIDE SEQUENCE [LARGE SCALE GENOMIC DNA]</scope>
    <source>
        <strain evidence="1 2">AK7</strain>
    </source>
</reference>
<accession>L8JIX7</accession>
<keyword evidence="2" id="KW-1185">Reference proteome</keyword>
<dbReference type="EMBL" id="AMZN01000094">
    <property type="protein sequence ID" value="ELR68745.1"/>
    <property type="molecule type" value="Genomic_DNA"/>
</dbReference>
<protein>
    <submittedName>
        <fullName evidence="1">Uncharacterized protein</fullName>
    </submittedName>
</protein>
<dbReference type="Proteomes" id="UP000011135">
    <property type="component" value="Unassembled WGS sequence"/>
</dbReference>
<gene>
    <name evidence="1" type="ORF">C900_05877</name>
</gene>
<proteinExistence type="predicted"/>
<sequence length="273" mass="29115">MQDDEFVNGGYRVVNAGGGYIPSRAFGWANNWSDQFGSGGNYFNASWSDIVGNALSGNLTGLREGTYLNDGSGGVAFYSPTDREAPWIYNKWVKDYVPTAAILSFDATHQNEAYRSRAANQQQRFLNDISQSWSEMRLAKESSASAESQDASWMKTAVAVNGITQMGTTIAVNGPKPLYKGPKAWSGMTKAGSTFGTKLGIAGIALTGVDAAIQGEWKPHHTADAVIGAALTAGAMIPGVNVFVGIAGGVYFVSDLAWQFYSGKSITESLFDE</sequence>
<name>L8JIX7_9BACT</name>
<evidence type="ECO:0000313" key="2">
    <source>
        <dbReference type="Proteomes" id="UP000011135"/>
    </source>
</evidence>
<organism evidence="1 2">
    <name type="scientific">Fulvivirga imtechensis AK7</name>
    <dbReference type="NCBI Taxonomy" id="1237149"/>
    <lineage>
        <taxon>Bacteria</taxon>
        <taxon>Pseudomonadati</taxon>
        <taxon>Bacteroidota</taxon>
        <taxon>Cytophagia</taxon>
        <taxon>Cytophagales</taxon>
        <taxon>Fulvivirgaceae</taxon>
        <taxon>Fulvivirga</taxon>
    </lineage>
</organism>
<evidence type="ECO:0000313" key="1">
    <source>
        <dbReference type="EMBL" id="ELR68745.1"/>
    </source>
</evidence>